<dbReference type="InterPro" id="IPR043502">
    <property type="entry name" value="DNA/RNA_pol_sf"/>
</dbReference>
<evidence type="ECO:0000259" key="1">
    <source>
        <dbReference type="PROSITE" id="PS50878"/>
    </source>
</evidence>
<gene>
    <name evidence="2" type="ORF">QYF61_023470</name>
</gene>
<proteinExistence type="predicted"/>
<dbReference type="InterPro" id="IPR000477">
    <property type="entry name" value="RT_dom"/>
</dbReference>
<dbReference type="Pfam" id="PF00078">
    <property type="entry name" value="RVT_1"/>
    <property type="match status" value="1"/>
</dbReference>
<feature type="domain" description="Reverse transcriptase" evidence="1">
    <location>
        <begin position="1"/>
        <end position="282"/>
    </location>
</feature>
<dbReference type="SUPFAM" id="SSF56672">
    <property type="entry name" value="DNA/RNA polymerases"/>
    <property type="match status" value="1"/>
</dbReference>
<evidence type="ECO:0000313" key="2">
    <source>
        <dbReference type="EMBL" id="KAK4828108.1"/>
    </source>
</evidence>
<protein>
    <recommendedName>
        <fullName evidence="1">Reverse transcriptase domain-containing protein</fullName>
    </recommendedName>
</protein>
<dbReference type="EMBL" id="JAUNZN010000002">
    <property type="protein sequence ID" value="KAK4828108.1"/>
    <property type="molecule type" value="Genomic_DNA"/>
</dbReference>
<name>A0AAN7SH87_MYCAM</name>
<comment type="caution">
    <text evidence="2">The sequence shown here is derived from an EMBL/GenBank/DDBJ whole genome shotgun (WGS) entry which is preliminary data.</text>
</comment>
<dbReference type="AlphaFoldDB" id="A0AAN7SH87"/>
<reference evidence="2 3" key="1">
    <citation type="journal article" date="2023" name="J. Hered.">
        <title>Chromosome-level genome of the wood stork (Mycteria americana) provides insight into avian chromosome evolution.</title>
        <authorList>
            <person name="Flamio R. Jr."/>
            <person name="Ramstad K.M."/>
        </authorList>
    </citation>
    <scope>NUCLEOTIDE SEQUENCE [LARGE SCALE GENOMIC DNA]</scope>
    <source>
        <strain evidence="2">JAX WOST 10</strain>
    </source>
</reference>
<sequence length="282" mass="31381">MLGADRLENSFAEKDLGILVDKVTTSQQCAFVAKKRPIVSWNALGRSSGAILPLWSALVRPCLKCWVQFWVVLYNKDMDLLAWWQDKRQWAENKTLEIPSELTKTRFYCEGGKTLSGCGVSNLGDIQSPTGQRPGQPALEDNLTNLNSFYDKATHLVDEGKAVVVFYLNFSKAFDMVSHSILLEKLAAHGLDGYTLQWVKNWLDGWAPRVVVNGVSSSWRPATSGVPQGSVLGPILFNIFINDLDEGIECTLGKFADNTKLCRSVDVIEGRKALQRGLDRLD</sequence>
<dbReference type="PROSITE" id="PS50878">
    <property type="entry name" value="RT_POL"/>
    <property type="match status" value="1"/>
</dbReference>
<organism evidence="2 3">
    <name type="scientific">Mycteria americana</name>
    <name type="common">Wood stork</name>
    <dbReference type="NCBI Taxonomy" id="33587"/>
    <lineage>
        <taxon>Eukaryota</taxon>
        <taxon>Metazoa</taxon>
        <taxon>Chordata</taxon>
        <taxon>Craniata</taxon>
        <taxon>Vertebrata</taxon>
        <taxon>Euteleostomi</taxon>
        <taxon>Archelosauria</taxon>
        <taxon>Archosauria</taxon>
        <taxon>Dinosauria</taxon>
        <taxon>Saurischia</taxon>
        <taxon>Theropoda</taxon>
        <taxon>Coelurosauria</taxon>
        <taxon>Aves</taxon>
        <taxon>Neognathae</taxon>
        <taxon>Neoaves</taxon>
        <taxon>Aequornithes</taxon>
        <taxon>Ciconiiformes</taxon>
        <taxon>Ciconiidae</taxon>
        <taxon>Mycteria</taxon>
    </lineage>
</organism>
<accession>A0AAN7SH87</accession>
<dbReference type="PANTHER" id="PTHR33332">
    <property type="entry name" value="REVERSE TRANSCRIPTASE DOMAIN-CONTAINING PROTEIN"/>
    <property type="match status" value="1"/>
</dbReference>
<keyword evidence="3" id="KW-1185">Reference proteome</keyword>
<evidence type="ECO:0000313" key="3">
    <source>
        <dbReference type="Proteomes" id="UP001333110"/>
    </source>
</evidence>
<dbReference type="Proteomes" id="UP001333110">
    <property type="component" value="Unassembled WGS sequence"/>
</dbReference>